<evidence type="ECO:0000256" key="4">
    <source>
        <dbReference type="ARBA" id="ARBA00022679"/>
    </source>
</evidence>
<dbReference type="EC" id="2.7.9.1" evidence="3"/>
<dbReference type="Pfam" id="PF00391">
    <property type="entry name" value="PEP-utilizers"/>
    <property type="match status" value="1"/>
</dbReference>
<name>X0YN24_9ZZZZ</name>
<evidence type="ECO:0000256" key="5">
    <source>
        <dbReference type="ARBA" id="ARBA00022723"/>
    </source>
</evidence>
<dbReference type="EMBL" id="BARS01055717">
    <property type="protein sequence ID" value="GAG48352.1"/>
    <property type="molecule type" value="Genomic_DNA"/>
</dbReference>
<evidence type="ECO:0000256" key="3">
    <source>
        <dbReference type="ARBA" id="ARBA00011994"/>
    </source>
</evidence>
<keyword evidence="5" id="KW-0479">Metal-binding</keyword>
<keyword evidence="6" id="KW-0418">Kinase</keyword>
<feature type="domain" description="PEP-utilising enzyme mobile" evidence="8">
    <location>
        <begin position="40"/>
        <end position="122"/>
    </location>
</feature>
<evidence type="ECO:0000256" key="6">
    <source>
        <dbReference type="ARBA" id="ARBA00022777"/>
    </source>
</evidence>
<dbReference type="InterPro" id="IPR000121">
    <property type="entry name" value="PEP_util_C"/>
</dbReference>
<comment type="similarity">
    <text evidence="2">Belongs to the PEP-utilizing enzyme family.</text>
</comment>
<dbReference type="PROSITE" id="PS00370">
    <property type="entry name" value="PEP_ENZYMES_PHOS_SITE"/>
    <property type="match status" value="1"/>
</dbReference>
<dbReference type="GO" id="GO:0016301">
    <property type="term" value="F:kinase activity"/>
    <property type="evidence" value="ECO:0007669"/>
    <property type="project" value="UniProtKB-KW"/>
</dbReference>
<proteinExistence type="inferred from homology"/>
<gene>
    <name evidence="10" type="ORF">S01H1_82215</name>
</gene>
<dbReference type="InterPro" id="IPR010121">
    <property type="entry name" value="Pyruvate_phosphate_dikinase"/>
</dbReference>
<protein>
    <recommendedName>
        <fullName evidence="3">pyruvate, phosphate dikinase</fullName>
        <ecNumber evidence="3">2.7.9.1</ecNumber>
    </recommendedName>
</protein>
<dbReference type="PANTHER" id="PTHR22931">
    <property type="entry name" value="PHOSPHOENOLPYRUVATE DIKINASE-RELATED"/>
    <property type="match status" value="1"/>
</dbReference>
<comment type="cofactor">
    <cofactor evidence="1">
        <name>Mg(2+)</name>
        <dbReference type="ChEBI" id="CHEBI:18420"/>
    </cofactor>
</comment>
<evidence type="ECO:0000256" key="7">
    <source>
        <dbReference type="ARBA" id="ARBA00022842"/>
    </source>
</evidence>
<keyword evidence="7" id="KW-0460">Magnesium</keyword>
<reference evidence="10" key="1">
    <citation type="journal article" date="2014" name="Front. Microbiol.">
        <title>High frequency of phylogenetically diverse reductive dehalogenase-homologous genes in deep subseafloor sedimentary metagenomes.</title>
        <authorList>
            <person name="Kawai M."/>
            <person name="Futagami T."/>
            <person name="Toyoda A."/>
            <person name="Takaki Y."/>
            <person name="Nishi S."/>
            <person name="Hori S."/>
            <person name="Arai W."/>
            <person name="Tsubouchi T."/>
            <person name="Morono Y."/>
            <person name="Uchiyama I."/>
            <person name="Ito T."/>
            <person name="Fujiyama A."/>
            <person name="Inagaki F."/>
            <person name="Takami H."/>
        </authorList>
    </citation>
    <scope>NUCLEOTIDE SEQUENCE</scope>
    <source>
        <strain evidence="10">Expedition CK06-06</strain>
    </source>
</reference>
<dbReference type="InterPro" id="IPR008279">
    <property type="entry name" value="PEP-util_enz_mobile_dom"/>
</dbReference>
<evidence type="ECO:0000256" key="2">
    <source>
        <dbReference type="ARBA" id="ARBA00007837"/>
    </source>
</evidence>
<dbReference type="InterPro" id="IPR036637">
    <property type="entry name" value="Phosphohistidine_dom_sf"/>
</dbReference>
<dbReference type="Gene3D" id="3.20.20.60">
    <property type="entry name" value="Phosphoenolpyruvate-binding domains"/>
    <property type="match status" value="1"/>
</dbReference>
<dbReference type="PANTHER" id="PTHR22931:SF9">
    <property type="entry name" value="PYRUVATE, PHOSPHATE DIKINASE 1, CHLOROPLASTIC"/>
    <property type="match status" value="1"/>
</dbReference>
<dbReference type="InterPro" id="IPR040442">
    <property type="entry name" value="Pyrv_kinase-like_dom_sf"/>
</dbReference>
<feature type="domain" description="PEP-utilising enzyme C-terminal" evidence="9">
    <location>
        <begin position="138"/>
        <end position="196"/>
    </location>
</feature>
<dbReference type="InterPro" id="IPR018274">
    <property type="entry name" value="PEP_util_AS"/>
</dbReference>
<evidence type="ECO:0000259" key="8">
    <source>
        <dbReference type="Pfam" id="PF00391"/>
    </source>
</evidence>
<dbReference type="SUPFAM" id="SSF51621">
    <property type="entry name" value="Phosphoenolpyruvate/pyruvate domain"/>
    <property type="match status" value="1"/>
</dbReference>
<feature type="non-terminal residue" evidence="10">
    <location>
        <position position="1"/>
    </location>
</feature>
<dbReference type="Pfam" id="PF02896">
    <property type="entry name" value="PEP-utilizers_C"/>
    <property type="match status" value="1"/>
</dbReference>
<dbReference type="GO" id="GO:0046872">
    <property type="term" value="F:metal ion binding"/>
    <property type="evidence" value="ECO:0007669"/>
    <property type="project" value="UniProtKB-KW"/>
</dbReference>
<dbReference type="SUPFAM" id="SSF52009">
    <property type="entry name" value="Phosphohistidine domain"/>
    <property type="match status" value="1"/>
</dbReference>
<feature type="non-terminal residue" evidence="10">
    <location>
        <position position="197"/>
    </location>
</feature>
<evidence type="ECO:0000313" key="10">
    <source>
        <dbReference type="EMBL" id="GAG48352.1"/>
    </source>
</evidence>
<evidence type="ECO:0000256" key="1">
    <source>
        <dbReference type="ARBA" id="ARBA00001946"/>
    </source>
</evidence>
<dbReference type="InterPro" id="IPR015813">
    <property type="entry name" value="Pyrv/PenolPyrv_kinase-like_dom"/>
</dbReference>
<comment type="caution">
    <text evidence="10">The sequence shown here is derived from an EMBL/GenBank/DDBJ whole genome shotgun (WGS) entry which is preliminary data.</text>
</comment>
<evidence type="ECO:0000259" key="9">
    <source>
        <dbReference type="Pfam" id="PF02896"/>
    </source>
</evidence>
<organism evidence="10">
    <name type="scientific">marine sediment metagenome</name>
    <dbReference type="NCBI Taxonomy" id="412755"/>
    <lineage>
        <taxon>unclassified sequences</taxon>
        <taxon>metagenomes</taxon>
        <taxon>ecological metagenomes</taxon>
    </lineage>
</organism>
<sequence>AVKESTVIAKGINASPGAAVGKIVFTAEKAKQMKEDNPSEKIVLVRLETSPEDIEGMHAAMGILTARGGSTSHAAVVARGMGTPCVAGAGDLSIDEKAGEMKTKQGLVFKELDLISLDGGTGEVFQGEIPLVKPQMKSDFAKLMSWADSFRTLKVKTNADNPKDARVAKDFGAEGIGLTRTEHMFFEGDRIKAVREM</sequence>
<accession>X0YN24</accession>
<keyword evidence="4" id="KW-0808">Transferase</keyword>
<dbReference type="Gene3D" id="3.50.30.10">
    <property type="entry name" value="Phosphohistidine domain"/>
    <property type="match status" value="1"/>
</dbReference>
<dbReference type="AlphaFoldDB" id="X0YN24"/>
<dbReference type="GO" id="GO:0050242">
    <property type="term" value="F:pyruvate, phosphate dikinase activity"/>
    <property type="evidence" value="ECO:0007669"/>
    <property type="project" value="UniProtKB-EC"/>
</dbReference>